<organism evidence="8 9">
    <name type="scientific">Flectobacillus roseus</name>
    <dbReference type="NCBI Taxonomy" id="502259"/>
    <lineage>
        <taxon>Bacteria</taxon>
        <taxon>Pseudomonadati</taxon>
        <taxon>Bacteroidota</taxon>
        <taxon>Cytophagia</taxon>
        <taxon>Cytophagales</taxon>
        <taxon>Flectobacillaceae</taxon>
        <taxon>Flectobacillus</taxon>
    </lineage>
</organism>
<accession>A0ABT6Y2X5</accession>
<dbReference type="InterPro" id="IPR006046">
    <property type="entry name" value="Alpha_amylase"/>
</dbReference>
<dbReference type="Proteomes" id="UP001236507">
    <property type="component" value="Unassembled WGS sequence"/>
</dbReference>
<dbReference type="Pfam" id="PF00128">
    <property type="entry name" value="Alpha-amylase"/>
    <property type="match status" value="1"/>
</dbReference>
<evidence type="ECO:0000259" key="7">
    <source>
        <dbReference type="SMART" id="SM00642"/>
    </source>
</evidence>
<reference evidence="8 9" key="1">
    <citation type="submission" date="2023-05" db="EMBL/GenBank/DDBJ databases">
        <title>Novel species of genus Flectobacillus isolated from stream in China.</title>
        <authorList>
            <person name="Lu H."/>
        </authorList>
    </citation>
    <scope>NUCLEOTIDE SEQUENCE [LARGE SCALE GENOMIC DNA]</scope>
    <source>
        <strain evidence="8 9">KCTC 42575</strain>
    </source>
</reference>
<gene>
    <name evidence="8" type="ORF">QM524_01210</name>
</gene>
<evidence type="ECO:0000256" key="5">
    <source>
        <dbReference type="RuleBase" id="RU361134"/>
    </source>
</evidence>
<dbReference type="SUPFAM" id="SSF51011">
    <property type="entry name" value="Glycosyl hydrolase domain"/>
    <property type="match status" value="1"/>
</dbReference>
<comment type="catalytic activity">
    <reaction evidence="5">
        <text>Endohydrolysis of (1-&gt;4)-alpha-D-glucosidic linkages in polysaccharides containing three or more (1-&gt;4)-alpha-linked D-glucose units.</text>
        <dbReference type="EC" id="3.2.1.1"/>
    </reaction>
</comment>
<keyword evidence="2 5" id="KW-0378">Hydrolase</keyword>
<dbReference type="PRINTS" id="PR00110">
    <property type="entry name" value="ALPHAAMYLASE"/>
</dbReference>
<dbReference type="InterPro" id="IPR045857">
    <property type="entry name" value="O16G_dom_2"/>
</dbReference>
<dbReference type="RefSeq" id="WP_283343111.1">
    <property type="nucleotide sequence ID" value="NZ_JASHIF010000002.1"/>
</dbReference>
<dbReference type="EMBL" id="JASHIF010000002">
    <property type="protein sequence ID" value="MDI9857814.1"/>
    <property type="molecule type" value="Genomic_DNA"/>
</dbReference>
<dbReference type="InterPro" id="IPR056300">
    <property type="entry name" value="SusG-like_C"/>
</dbReference>
<keyword evidence="6" id="KW-0732">Signal</keyword>
<keyword evidence="5" id="KW-0119">Carbohydrate metabolism</keyword>
<dbReference type="InterPro" id="IPR013780">
    <property type="entry name" value="Glyco_hydro_b"/>
</dbReference>
<dbReference type="Gene3D" id="3.90.400.10">
    <property type="entry name" value="Oligo-1,6-glucosidase, Domain 2"/>
    <property type="match status" value="1"/>
</dbReference>
<name>A0ABT6Y2X5_9BACT</name>
<dbReference type="SUPFAM" id="SSF51445">
    <property type="entry name" value="(Trans)glycosidases"/>
    <property type="match status" value="1"/>
</dbReference>
<feature type="signal peptide" evidence="6">
    <location>
        <begin position="1"/>
        <end position="19"/>
    </location>
</feature>
<keyword evidence="3 5" id="KW-0326">Glycosidase</keyword>
<evidence type="ECO:0000313" key="8">
    <source>
        <dbReference type="EMBL" id="MDI9857814.1"/>
    </source>
</evidence>
<evidence type="ECO:0000256" key="2">
    <source>
        <dbReference type="ARBA" id="ARBA00022801"/>
    </source>
</evidence>
<dbReference type="PANTHER" id="PTHR10357:SF179">
    <property type="entry name" value="NEUTRAL AND BASIC AMINO ACID TRANSPORT PROTEIN RBAT"/>
    <property type="match status" value="1"/>
</dbReference>
<dbReference type="EC" id="3.2.1.1" evidence="5"/>
<proteinExistence type="inferred from homology"/>
<dbReference type="Gene3D" id="2.60.40.1180">
    <property type="entry name" value="Golgi alpha-mannosidase II"/>
    <property type="match status" value="1"/>
</dbReference>
<protein>
    <recommendedName>
        <fullName evidence="5">Alpha-amylase</fullName>
        <ecNumber evidence="5">3.2.1.1</ecNumber>
    </recommendedName>
</protein>
<evidence type="ECO:0000256" key="6">
    <source>
        <dbReference type="SAM" id="SignalP"/>
    </source>
</evidence>
<dbReference type="InterPro" id="IPR017853">
    <property type="entry name" value="GH"/>
</dbReference>
<evidence type="ECO:0000256" key="1">
    <source>
        <dbReference type="ARBA" id="ARBA00008061"/>
    </source>
</evidence>
<keyword evidence="9" id="KW-1185">Reference proteome</keyword>
<dbReference type="InterPro" id="IPR006047">
    <property type="entry name" value="GH13_cat_dom"/>
</dbReference>
<sequence>MKKLFLLGIILLSTFNPFAQTKTPEVCYEIFVRSFADSNGDGIGDINGITSKLDYLKSLGVDALWLTPVSKSPSYHKYDVVDYKSIDPEFGTIEDYKKLIAEAHKRKIKIIKDFVINHTSDKHPWFLEAKKGKSNPYRDYYVWMTPKMIDSLGIATREQAGGSWEVTPWHFAHKDDTEKYYALFWGGMPDLNYDNPKVRKEVYEAAKYWLKEVGVDGFRLDAAKHIYPDWEAEKSHAFWQEFRKEMTSLKPDVYIVGEVWTSADKVAPYFKGLPANFHIDEGFAIQKVVKEEKDDNLIQKILSDYKAFGSQNPDFIDATIIDNHDQDRIGTVMNDDVNKMKVAAQLLLSLPGQPYIYYGEELGMLGKKPDENIREPFLWEKEASDKARTKWMKPVFTTEKIVRPLSEQSKDPNSVFSTYKNLIAFRRSQPAMRQVIRPNLQESAIKQEGILAFVRNHPSGNLLVIHNLTGKAQDIQLPSSEQKYKAVVFTTSGKKGALNSTKVTVPAFGMVVLK</sequence>
<feature type="domain" description="Glycosyl hydrolase family 13 catalytic" evidence="7">
    <location>
        <begin position="29"/>
        <end position="388"/>
    </location>
</feature>
<feature type="chain" id="PRO_5047217024" description="Alpha-amylase" evidence="6">
    <location>
        <begin position="20"/>
        <end position="514"/>
    </location>
</feature>
<dbReference type="GO" id="GO:0016787">
    <property type="term" value="F:hydrolase activity"/>
    <property type="evidence" value="ECO:0007669"/>
    <property type="project" value="UniProtKB-KW"/>
</dbReference>
<evidence type="ECO:0000256" key="3">
    <source>
        <dbReference type="ARBA" id="ARBA00023295"/>
    </source>
</evidence>
<dbReference type="Pfam" id="PF23915">
    <property type="entry name" value="SusG_C"/>
    <property type="match status" value="1"/>
</dbReference>
<comment type="caution">
    <text evidence="8">The sequence shown here is derived from an EMBL/GenBank/DDBJ whole genome shotgun (WGS) entry which is preliminary data.</text>
</comment>
<dbReference type="PANTHER" id="PTHR10357">
    <property type="entry name" value="ALPHA-AMYLASE FAMILY MEMBER"/>
    <property type="match status" value="1"/>
</dbReference>
<dbReference type="Gene3D" id="3.20.20.80">
    <property type="entry name" value="Glycosidases"/>
    <property type="match status" value="1"/>
</dbReference>
<comment type="similarity">
    <text evidence="1 4">Belongs to the glycosyl hydrolase 13 family.</text>
</comment>
<evidence type="ECO:0000313" key="9">
    <source>
        <dbReference type="Proteomes" id="UP001236507"/>
    </source>
</evidence>
<dbReference type="CDD" id="cd11316">
    <property type="entry name" value="AmyAc_bac2_AmyA"/>
    <property type="match status" value="1"/>
</dbReference>
<evidence type="ECO:0000256" key="4">
    <source>
        <dbReference type="RuleBase" id="RU003615"/>
    </source>
</evidence>
<dbReference type="SMART" id="SM00642">
    <property type="entry name" value="Aamy"/>
    <property type="match status" value="1"/>
</dbReference>